<keyword evidence="3" id="KW-1003">Cell membrane</keyword>
<dbReference type="NCBIfam" id="TIGR01726">
    <property type="entry name" value="HEQRo_perm_3TM"/>
    <property type="match status" value="1"/>
</dbReference>
<keyword evidence="4 8" id="KW-0812">Transmembrane</keyword>
<evidence type="ECO:0000256" key="4">
    <source>
        <dbReference type="ARBA" id="ARBA00022692"/>
    </source>
</evidence>
<dbReference type="InterPro" id="IPR035906">
    <property type="entry name" value="MetI-like_sf"/>
</dbReference>
<evidence type="ECO:0000256" key="3">
    <source>
        <dbReference type="ARBA" id="ARBA00022475"/>
    </source>
</evidence>
<keyword evidence="5" id="KW-0029">Amino-acid transport</keyword>
<evidence type="ECO:0000256" key="7">
    <source>
        <dbReference type="ARBA" id="ARBA00023136"/>
    </source>
</evidence>
<dbReference type="CDD" id="cd06261">
    <property type="entry name" value="TM_PBP2"/>
    <property type="match status" value="1"/>
</dbReference>
<evidence type="ECO:0000256" key="6">
    <source>
        <dbReference type="ARBA" id="ARBA00022989"/>
    </source>
</evidence>
<dbReference type="PANTHER" id="PTHR30614">
    <property type="entry name" value="MEMBRANE COMPONENT OF AMINO ACID ABC TRANSPORTER"/>
    <property type="match status" value="1"/>
</dbReference>
<evidence type="ECO:0000313" key="11">
    <source>
        <dbReference type="Proteomes" id="UP000075025"/>
    </source>
</evidence>
<gene>
    <name evidence="10" type="ORF">NS220_02345</name>
</gene>
<evidence type="ECO:0000256" key="2">
    <source>
        <dbReference type="ARBA" id="ARBA00022448"/>
    </source>
</evidence>
<dbReference type="OrthoDB" id="92598at2"/>
<dbReference type="PATRIC" id="fig|2033.6.peg.441"/>
<dbReference type="FunFam" id="1.10.3720.10:FF:000006">
    <property type="entry name" value="Glutamate/aspartate ABC transporter, permease protein GltK"/>
    <property type="match status" value="1"/>
</dbReference>
<name>A0A147F0N2_MICTE</name>
<dbReference type="RefSeq" id="WP_058622499.1">
    <property type="nucleotide sequence ID" value="NZ_LDRT01000012.1"/>
</dbReference>
<dbReference type="PROSITE" id="PS50928">
    <property type="entry name" value="ABC_TM1"/>
    <property type="match status" value="1"/>
</dbReference>
<comment type="caution">
    <text evidence="10">The sequence shown here is derived from an EMBL/GenBank/DDBJ whole genome shotgun (WGS) entry which is preliminary data.</text>
</comment>
<keyword evidence="7 8" id="KW-0472">Membrane</keyword>
<feature type="transmembrane region" description="Helical" evidence="8">
    <location>
        <begin position="178"/>
        <end position="198"/>
    </location>
</feature>
<keyword evidence="6 8" id="KW-1133">Transmembrane helix</keyword>
<reference evidence="10 11" key="1">
    <citation type="journal article" date="2016" name="Front. Microbiol.">
        <title>Genomic Resource of Rice Seed Associated Bacteria.</title>
        <authorList>
            <person name="Midha S."/>
            <person name="Bansal K."/>
            <person name="Sharma S."/>
            <person name="Kumar N."/>
            <person name="Patil P.P."/>
            <person name="Chaudhry V."/>
            <person name="Patil P.B."/>
        </authorList>
    </citation>
    <scope>NUCLEOTIDE SEQUENCE [LARGE SCALE GENOMIC DNA]</scope>
    <source>
        <strain evidence="10 11">NS220</strain>
    </source>
</reference>
<dbReference type="Pfam" id="PF00528">
    <property type="entry name" value="BPD_transp_1"/>
    <property type="match status" value="1"/>
</dbReference>
<dbReference type="GO" id="GO:0006865">
    <property type="term" value="P:amino acid transport"/>
    <property type="evidence" value="ECO:0007669"/>
    <property type="project" value="UniProtKB-KW"/>
</dbReference>
<dbReference type="PANTHER" id="PTHR30614:SF0">
    <property type="entry name" value="L-CYSTINE TRANSPORT SYSTEM PERMEASE PROTEIN TCYL"/>
    <property type="match status" value="1"/>
</dbReference>
<dbReference type="InterPro" id="IPR043429">
    <property type="entry name" value="ArtM/GltK/GlnP/TcyL/YhdX-like"/>
</dbReference>
<feature type="transmembrane region" description="Helical" evidence="8">
    <location>
        <begin position="20"/>
        <end position="45"/>
    </location>
</feature>
<dbReference type="Proteomes" id="UP000075025">
    <property type="component" value="Unassembled WGS sequence"/>
</dbReference>
<dbReference type="Gene3D" id="1.10.3720.10">
    <property type="entry name" value="MetI-like"/>
    <property type="match status" value="1"/>
</dbReference>
<evidence type="ECO:0000256" key="5">
    <source>
        <dbReference type="ARBA" id="ARBA00022970"/>
    </source>
</evidence>
<dbReference type="InterPro" id="IPR000515">
    <property type="entry name" value="MetI-like"/>
</dbReference>
<dbReference type="AlphaFoldDB" id="A0A147F0N2"/>
<dbReference type="SUPFAM" id="SSF161098">
    <property type="entry name" value="MetI-like"/>
    <property type="match status" value="1"/>
</dbReference>
<evidence type="ECO:0000259" key="9">
    <source>
        <dbReference type="PROSITE" id="PS50928"/>
    </source>
</evidence>
<feature type="transmembrane region" description="Helical" evidence="8">
    <location>
        <begin position="204"/>
        <end position="222"/>
    </location>
</feature>
<protein>
    <submittedName>
        <fullName evidence="10">Polar amino acid ABC transporter permease</fullName>
    </submittedName>
</protein>
<comment type="subcellular location">
    <subcellularLocation>
        <location evidence="1 8">Cell membrane</location>
        <topology evidence="1 8">Multi-pass membrane protein</topology>
    </subcellularLocation>
</comment>
<feature type="transmembrane region" description="Helical" evidence="8">
    <location>
        <begin position="95"/>
        <end position="114"/>
    </location>
</feature>
<dbReference type="GO" id="GO:0022857">
    <property type="term" value="F:transmembrane transporter activity"/>
    <property type="evidence" value="ECO:0007669"/>
    <property type="project" value="InterPro"/>
</dbReference>
<evidence type="ECO:0000256" key="8">
    <source>
        <dbReference type="RuleBase" id="RU363032"/>
    </source>
</evidence>
<evidence type="ECO:0000256" key="1">
    <source>
        <dbReference type="ARBA" id="ARBA00004651"/>
    </source>
</evidence>
<dbReference type="InterPro" id="IPR010065">
    <property type="entry name" value="AA_ABC_transptr_permease_3TM"/>
</dbReference>
<feature type="domain" description="ABC transmembrane type-1" evidence="9">
    <location>
        <begin position="23"/>
        <end position="223"/>
    </location>
</feature>
<feature type="transmembrane region" description="Helical" evidence="8">
    <location>
        <begin position="57"/>
        <end position="83"/>
    </location>
</feature>
<sequence>MNFDWGFFWKNLLTPGPPFLQGLALTVLISVLAMAGALVVGLVIAMMRRSTFAPLRVIASLYIWLIRGTPLLVQLVIIYTGFAAANVFRFQDVDLGGILIKAAIQAAIVGLIMNESAYISEIIRAGLDSVPVGQTEAAQALGMSGASAMRWIILPQSLRLMVPPLGNSFNGLMKSTSILSVIGVSEMFLVTQSISAATFRTFEIFAVVAIYYLALTTIWTVIQSAIEKKLNARVGIVTTVSPWQRLFGGRRSAPLTPVTALSDSGVLK</sequence>
<proteinExistence type="inferred from homology"/>
<organism evidence="10 11">
    <name type="scientific">Microbacterium testaceum</name>
    <name type="common">Aureobacterium testaceum</name>
    <name type="synonym">Brevibacterium testaceum</name>
    <dbReference type="NCBI Taxonomy" id="2033"/>
    <lineage>
        <taxon>Bacteria</taxon>
        <taxon>Bacillati</taxon>
        <taxon>Actinomycetota</taxon>
        <taxon>Actinomycetes</taxon>
        <taxon>Micrococcales</taxon>
        <taxon>Microbacteriaceae</taxon>
        <taxon>Microbacterium</taxon>
    </lineage>
</organism>
<dbReference type="GO" id="GO:0043190">
    <property type="term" value="C:ATP-binding cassette (ABC) transporter complex"/>
    <property type="evidence" value="ECO:0007669"/>
    <property type="project" value="InterPro"/>
</dbReference>
<evidence type="ECO:0000313" key="10">
    <source>
        <dbReference type="EMBL" id="KTR96374.1"/>
    </source>
</evidence>
<comment type="similarity">
    <text evidence="8">Belongs to the binding-protein-dependent transport system permease family.</text>
</comment>
<dbReference type="EMBL" id="LDRT01000012">
    <property type="protein sequence ID" value="KTR96374.1"/>
    <property type="molecule type" value="Genomic_DNA"/>
</dbReference>
<accession>A0A147F0N2</accession>
<keyword evidence="2 8" id="KW-0813">Transport</keyword>